<proteinExistence type="inferred from homology"/>
<dbReference type="Gene3D" id="3.30.230.30">
    <property type="entry name" value="Impact, N-terminal domain"/>
    <property type="match status" value="1"/>
</dbReference>
<evidence type="ECO:0000256" key="1">
    <source>
        <dbReference type="ARBA" id="ARBA00007665"/>
    </source>
</evidence>
<dbReference type="SUPFAM" id="SSF54211">
    <property type="entry name" value="Ribosomal protein S5 domain 2-like"/>
    <property type="match status" value="1"/>
</dbReference>
<evidence type="ECO:0000259" key="2">
    <source>
        <dbReference type="Pfam" id="PF01205"/>
    </source>
</evidence>
<reference evidence="3" key="1">
    <citation type="journal article" date="2012" name="Nature">
        <title>The oyster genome reveals stress adaptation and complexity of shell formation.</title>
        <authorList>
            <person name="Zhang G."/>
            <person name="Fang X."/>
            <person name="Guo X."/>
            <person name="Li L."/>
            <person name="Luo R."/>
            <person name="Xu F."/>
            <person name="Yang P."/>
            <person name="Zhang L."/>
            <person name="Wang X."/>
            <person name="Qi H."/>
            <person name="Xiong Z."/>
            <person name="Que H."/>
            <person name="Xie Y."/>
            <person name="Holland P.W."/>
            <person name="Paps J."/>
            <person name="Zhu Y."/>
            <person name="Wu F."/>
            <person name="Chen Y."/>
            <person name="Wang J."/>
            <person name="Peng C."/>
            <person name="Meng J."/>
            <person name="Yang L."/>
            <person name="Liu J."/>
            <person name="Wen B."/>
            <person name="Zhang N."/>
            <person name="Huang Z."/>
            <person name="Zhu Q."/>
            <person name="Feng Y."/>
            <person name="Mount A."/>
            <person name="Hedgecock D."/>
            <person name="Xu Z."/>
            <person name="Liu Y."/>
            <person name="Domazet-Loso T."/>
            <person name="Du Y."/>
            <person name="Sun X."/>
            <person name="Zhang S."/>
            <person name="Liu B."/>
            <person name="Cheng P."/>
            <person name="Jiang X."/>
            <person name="Li J."/>
            <person name="Fan D."/>
            <person name="Wang W."/>
            <person name="Fu W."/>
            <person name="Wang T."/>
            <person name="Wang B."/>
            <person name="Zhang J."/>
            <person name="Peng Z."/>
            <person name="Li Y."/>
            <person name="Li N."/>
            <person name="Wang J."/>
            <person name="Chen M."/>
            <person name="He Y."/>
            <person name="Tan F."/>
            <person name="Song X."/>
            <person name="Zheng Q."/>
            <person name="Huang R."/>
            <person name="Yang H."/>
            <person name="Du X."/>
            <person name="Chen L."/>
            <person name="Yang M."/>
            <person name="Gaffney P.M."/>
            <person name="Wang S."/>
            <person name="Luo L."/>
            <person name="She Z."/>
            <person name="Ming Y."/>
            <person name="Huang W."/>
            <person name="Zhang S."/>
            <person name="Huang B."/>
            <person name="Zhang Y."/>
            <person name="Qu T."/>
            <person name="Ni P."/>
            <person name="Miao G."/>
            <person name="Wang J."/>
            <person name="Wang Q."/>
            <person name="Steinberg C.E."/>
            <person name="Wang H."/>
            <person name="Li N."/>
            <person name="Qian L."/>
            <person name="Zhang G."/>
            <person name="Li Y."/>
            <person name="Yang H."/>
            <person name="Liu X."/>
            <person name="Wang J."/>
            <person name="Yin Y."/>
            <person name="Wang J."/>
        </authorList>
    </citation>
    <scope>NUCLEOTIDE SEQUENCE [LARGE SCALE GENOMIC DNA]</scope>
    <source>
        <strain evidence="3">05x7-T-G4-1.051#20</strain>
    </source>
</reference>
<comment type="similarity">
    <text evidence="1">Belongs to the IMPACT family.</text>
</comment>
<dbReference type="EMBL" id="JH818902">
    <property type="protein sequence ID" value="EKC21316.1"/>
    <property type="molecule type" value="Genomic_DNA"/>
</dbReference>
<dbReference type="InterPro" id="IPR036956">
    <property type="entry name" value="Impact_N_sf"/>
</dbReference>
<dbReference type="GO" id="GO:0005737">
    <property type="term" value="C:cytoplasm"/>
    <property type="evidence" value="ECO:0007669"/>
    <property type="project" value="TreeGrafter"/>
</dbReference>
<feature type="domain" description="Impact N-terminal" evidence="2">
    <location>
        <begin position="66"/>
        <end position="143"/>
    </location>
</feature>
<organism evidence="3">
    <name type="scientific">Magallana gigas</name>
    <name type="common">Pacific oyster</name>
    <name type="synonym">Crassostrea gigas</name>
    <dbReference type="NCBI Taxonomy" id="29159"/>
    <lineage>
        <taxon>Eukaryota</taxon>
        <taxon>Metazoa</taxon>
        <taxon>Spiralia</taxon>
        <taxon>Lophotrochozoa</taxon>
        <taxon>Mollusca</taxon>
        <taxon>Bivalvia</taxon>
        <taxon>Autobranchia</taxon>
        <taxon>Pteriomorphia</taxon>
        <taxon>Ostreida</taxon>
        <taxon>Ostreoidea</taxon>
        <taxon>Ostreidae</taxon>
        <taxon>Magallana</taxon>
    </lineage>
</organism>
<dbReference type="PANTHER" id="PTHR16301:SF25">
    <property type="entry name" value="PROTEIN IMPACT"/>
    <property type="match status" value="1"/>
</dbReference>
<evidence type="ECO:0000313" key="3">
    <source>
        <dbReference type="EMBL" id="EKC21316.1"/>
    </source>
</evidence>
<dbReference type="InterPro" id="IPR023582">
    <property type="entry name" value="Impact"/>
</dbReference>
<dbReference type="HOGENOM" id="CLU_099185_0_0_1"/>
<dbReference type="GO" id="GO:0006446">
    <property type="term" value="P:regulation of translational initiation"/>
    <property type="evidence" value="ECO:0007669"/>
    <property type="project" value="TreeGrafter"/>
</dbReference>
<dbReference type="Pfam" id="PF01205">
    <property type="entry name" value="Impact_N"/>
    <property type="match status" value="1"/>
</dbReference>
<dbReference type="InterPro" id="IPR020568">
    <property type="entry name" value="Ribosomal_Su5_D2-typ_SF"/>
</dbReference>
<dbReference type="PANTHER" id="PTHR16301">
    <property type="entry name" value="IMPACT-RELATED"/>
    <property type="match status" value="1"/>
</dbReference>
<accession>K1QI45</accession>
<protein>
    <submittedName>
        <fullName evidence="3">IMPACT-like protein</fullName>
    </submittedName>
</protein>
<dbReference type="GO" id="GO:0140469">
    <property type="term" value="P:GCN2-mediated signaling"/>
    <property type="evidence" value="ECO:0007669"/>
    <property type="project" value="TreeGrafter"/>
</dbReference>
<dbReference type="InParanoid" id="K1QI45"/>
<gene>
    <name evidence="3" type="ORF">CGI_10004080</name>
</gene>
<dbReference type="AlphaFoldDB" id="K1QI45"/>
<sequence>MRKKLFEIQKKYKTKKIDTKLKGNKLVFTGSGSVCKETIGTGEEVIAGDSVNIPVCSDNQVEDNGNRFSSHAITVDSYRKVRESVIEILRLPNVVSASHNVIAYRFTSKDGTIHDGSDDGGEYGAGRALLSTFDEHGIQNALVDRGDLDSLRKLGLVH</sequence>
<name>K1QI45_MAGGI</name>
<dbReference type="InterPro" id="IPR001498">
    <property type="entry name" value="Impact_N"/>
</dbReference>